<evidence type="ECO:0000313" key="3">
    <source>
        <dbReference type="EMBL" id="MCQ8896452.1"/>
    </source>
</evidence>
<protein>
    <submittedName>
        <fullName evidence="3">Pilus assembly protein</fullName>
    </submittedName>
</protein>
<keyword evidence="1" id="KW-0812">Transmembrane</keyword>
<keyword evidence="1" id="KW-0472">Membrane</keyword>
<proteinExistence type="predicted"/>
<dbReference type="Pfam" id="PF07811">
    <property type="entry name" value="TadE"/>
    <property type="match status" value="1"/>
</dbReference>
<evidence type="ECO:0000256" key="1">
    <source>
        <dbReference type="SAM" id="Phobius"/>
    </source>
</evidence>
<keyword evidence="1" id="KW-1133">Transmembrane helix</keyword>
<name>A0ABT1WIA8_9BURK</name>
<dbReference type="Proteomes" id="UP001204142">
    <property type="component" value="Unassembled WGS sequence"/>
</dbReference>
<dbReference type="EMBL" id="JANIGO010000002">
    <property type="protein sequence ID" value="MCQ8896452.1"/>
    <property type="molecule type" value="Genomic_DNA"/>
</dbReference>
<comment type="caution">
    <text evidence="3">The sequence shown here is derived from an EMBL/GenBank/DDBJ whole genome shotgun (WGS) entry which is preliminary data.</text>
</comment>
<dbReference type="InterPro" id="IPR012495">
    <property type="entry name" value="TadE-like_dom"/>
</dbReference>
<gene>
    <name evidence="3" type="ORF">NQT62_08410</name>
</gene>
<sequence length="155" mass="16851">MVTHIQAFQRKTLQRAGRQAGALLVEMALTLPILLLVVFGIVEYTIMFGAMIVMSNAANEAARQATVYRSGYSQADYETAAMQSLTSALPSYVGDFKNQVQKTVTPFACGDSVCLRLTLTYPNYKTNPLVSNYAFLPLPSSLTAQATTRVEPDGS</sequence>
<organism evidence="3 4">
    <name type="scientific">Limnobacter humi</name>
    <dbReference type="NCBI Taxonomy" id="1778671"/>
    <lineage>
        <taxon>Bacteria</taxon>
        <taxon>Pseudomonadati</taxon>
        <taxon>Pseudomonadota</taxon>
        <taxon>Betaproteobacteria</taxon>
        <taxon>Burkholderiales</taxon>
        <taxon>Burkholderiaceae</taxon>
        <taxon>Limnobacter</taxon>
    </lineage>
</organism>
<accession>A0ABT1WIA8</accession>
<keyword evidence="4" id="KW-1185">Reference proteome</keyword>
<feature type="transmembrane region" description="Helical" evidence="1">
    <location>
        <begin position="21"/>
        <end position="42"/>
    </location>
</feature>
<evidence type="ECO:0000259" key="2">
    <source>
        <dbReference type="Pfam" id="PF07811"/>
    </source>
</evidence>
<reference evidence="3 4" key="1">
    <citation type="submission" date="2022-07" db="EMBL/GenBank/DDBJ databases">
        <authorList>
            <person name="Xamxidin M."/>
            <person name="Wu M."/>
        </authorList>
    </citation>
    <scope>NUCLEOTIDE SEQUENCE [LARGE SCALE GENOMIC DNA]</scope>
    <source>
        <strain evidence="3 4">NBRC 111650</strain>
    </source>
</reference>
<feature type="domain" description="TadE-like" evidence="2">
    <location>
        <begin position="21"/>
        <end position="63"/>
    </location>
</feature>
<evidence type="ECO:0000313" key="4">
    <source>
        <dbReference type="Proteomes" id="UP001204142"/>
    </source>
</evidence>